<name>A0ABV0Z2N7_9TELE</name>
<dbReference type="Proteomes" id="UP001469553">
    <property type="component" value="Unassembled WGS sequence"/>
</dbReference>
<comment type="caution">
    <text evidence="1">The sequence shown here is derived from an EMBL/GenBank/DDBJ whole genome shotgun (WGS) entry which is preliminary data.</text>
</comment>
<sequence length="114" mass="12683">MSKHESGGDNICQTKLEVFSLFTPGFHHINKSVGLRQNKLTVGPNKVHNYMETLACKEISGGFCPASAHTVASNTYISKSKALQKTQFYCCLLKFETRAGQYNKTTVSPFFTLK</sequence>
<proteinExistence type="predicted"/>
<keyword evidence="2" id="KW-1185">Reference proteome</keyword>
<evidence type="ECO:0000313" key="1">
    <source>
        <dbReference type="EMBL" id="MEQ2300447.1"/>
    </source>
</evidence>
<evidence type="ECO:0000313" key="2">
    <source>
        <dbReference type="Proteomes" id="UP001469553"/>
    </source>
</evidence>
<reference evidence="1 2" key="1">
    <citation type="submission" date="2021-06" db="EMBL/GenBank/DDBJ databases">
        <authorList>
            <person name="Palmer J.M."/>
        </authorList>
    </citation>
    <scope>NUCLEOTIDE SEQUENCE [LARGE SCALE GENOMIC DNA]</scope>
    <source>
        <strain evidence="1 2">AS_MEX2019</strain>
        <tissue evidence="1">Muscle</tissue>
    </source>
</reference>
<protein>
    <submittedName>
        <fullName evidence="1">Uncharacterized protein</fullName>
    </submittedName>
</protein>
<organism evidence="1 2">
    <name type="scientific">Ameca splendens</name>
    <dbReference type="NCBI Taxonomy" id="208324"/>
    <lineage>
        <taxon>Eukaryota</taxon>
        <taxon>Metazoa</taxon>
        <taxon>Chordata</taxon>
        <taxon>Craniata</taxon>
        <taxon>Vertebrata</taxon>
        <taxon>Euteleostomi</taxon>
        <taxon>Actinopterygii</taxon>
        <taxon>Neopterygii</taxon>
        <taxon>Teleostei</taxon>
        <taxon>Neoteleostei</taxon>
        <taxon>Acanthomorphata</taxon>
        <taxon>Ovalentaria</taxon>
        <taxon>Atherinomorphae</taxon>
        <taxon>Cyprinodontiformes</taxon>
        <taxon>Goodeidae</taxon>
        <taxon>Ameca</taxon>
    </lineage>
</organism>
<dbReference type="EMBL" id="JAHRIP010049545">
    <property type="protein sequence ID" value="MEQ2300447.1"/>
    <property type="molecule type" value="Genomic_DNA"/>
</dbReference>
<gene>
    <name evidence="1" type="ORF">AMECASPLE_025521</name>
</gene>
<accession>A0ABV0Z2N7</accession>